<gene>
    <name evidence="2" type="ORF">DESME_05585</name>
</gene>
<sequence>MNDLTKLSLADLKRRLQTLEEEREELEEEKNYVLRQTGLHISAVKAQKYQSESEALAQSIAEIKAELAKRG</sequence>
<dbReference type="STRING" id="871968.DESME_05585"/>
<dbReference type="HOGENOM" id="CLU_198719_1_0_9"/>
<dbReference type="RefSeq" id="WP_006717871.1">
    <property type="nucleotide sequence ID" value="NZ_CP007032.1"/>
</dbReference>
<dbReference type="KEGG" id="dmt:DESME_05585"/>
<protein>
    <recommendedName>
        <fullName evidence="4">50S ribosomal protein L29</fullName>
    </recommendedName>
</protein>
<evidence type="ECO:0000313" key="3">
    <source>
        <dbReference type="Proteomes" id="UP000010847"/>
    </source>
</evidence>
<evidence type="ECO:0000256" key="1">
    <source>
        <dbReference type="SAM" id="Coils"/>
    </source>
</evidence>
<proteinExistence type="predicted"/>
<organism evidence="2 3">
    <name type="scientific">Desulfitobacterium metallireducens DSM 15288</name>
    <dbReference type="NCBI Taxonomy" id="871968"/>
    <lineage>
        <taxon>Bacteria</taxon>
        <taxon>Bacillati</taxon>
        <taxon>Bacillota</taxon>
        <taxon>Clostridia</taxon>
        <taxon>Eubacteriales</taxon>
        <taxon>Desulfitobacteriaceae</taxon>
        <taxon>Desulfitobacterium</taxon>
    </lineage>
</organism>
<name>W0EBY7_9FIRM</name>
<dbReference type="AlphaFoldDB" id="W0EBY7"/>
<dbReference type="EMBL" id="CP007032">
    <property type="protein sequence ID" value="AHF06586.1"/>
    <property type="molecule type" value="Genomic_DNA"/>
</dbReference>
<accession>W0EBY7</accession>
<dbReference type="Proteomes" id="UP000010847">
    <property type="component" value="Chromosome"/>
</dbReference>
<keyword evidence="3" id="KW-1185">Reference proteome</keyword>
<evidence type="ECO:0000313" key="2">
    <source>
        <dbReference type="EMBL" id="AHF06586.1"/>
    </source>
</evidence>
<evidence type="ECO:0008006" key="4">
    <source>
        <dbReference type="Google" id="ProtNLM"/>
    </source>
</evidence>
<reference evidence="2 3" key="1">
    <citation type="submission" date="2013-12" db="EMBL/GenBank/DDBJ databases">
        <authorList>
            <consortium name="DOE Joint Genome Institute"/>
            <person name="Smidt H."/>
            <person name="Huntemann M."/>
            <person name="Han J."/>
            <person name="Chen A."/>
            <person name="Kyrpides N."/>
            <person name="Mavromatis K."/>
            <person name="Markowitz V."/>
            <person name="Palaniappan K."/>
            <person name="Ivanova N."/>
            <person name="Schaumberg A."/>
            <person name="Pati A."/>
            <person name="Liolios K."/>
            <person name="Nordberg H.P."/>
            <person name="Cantor M.N."/>
            <person name="Hua S.X."/>
            <person name="Woyke T."/>
        </authorList>
    </citation>
    <scope>NUCLEOTIDE SEQUENCE [LARGE SCALE GENOMIC DNA]</scope>
    <source>
        <strain evidence="3">DSM 15288</strain>
    </source>
</reference>
<feature type="coiled-coil region" evidence="1">
    <location>
        <begin position="2"/>
        <end position="66"/>
    </location>
</feature>
<dbReference type="eggNOG" id="ENOG5033NPY">
    <property type="taxonomic scope" value="Bacteria"/>
</dbReference>
<dbReference type="OrthoDB" id="1912014at2"/>
<keyword evidence="1" id="KW-0175">Coiled coil</keyword>